<comment type="caution">
    <text evidence="5">The sequence shown here is derived from an EMBL/GenBank/DDBJ whole genome shotgun (WGS) entry which is preliminary data.</text>
</comment>
<keyword evidence="1" id="KW-0677">Repeat</keyword>
<dbReference type="InterPro" id="IPR011990">
    <property type="entry name" value="TPR-like_helical_dom_sf"/>
</dbReference>
<evidence type="ECO:0000313" key="5">
    <source>
        <dbReference type="EMBL" id="PZX18621.1"/>
    </source>
</evidence>
<dbReference type="PANTHER" id="PTHR44943">
    <property type="entry name" value="CELLULOSE SYNTHASE OPERON PROTEIN C"/>
    <property type="match status" value="1"/>
</dbReference>
<keyword evidence="2 3" id="KW-0802">TPR repeat</keyword>
<dbReference type="Pfam" id="PF13432">
    <property type="entry name" value="TPR_16"/>
    <property type="match status" value="1"/>
</dbReference>
<protein>
    <submittedName>
        <fullName evidence="5">Tetratricopeptide repeat protein</fullName>
    </submittedName>
</protein>
<gene>
    <name evidence="5" type="ORF">LX69_01014</name>
</gene>
<name>A0A2W7NDX0_9BACT</name>
<keyword evidence="6" id="KW-1185">Reference proteome</keyword>
<dbReference type="InterPro" id="IPR051685">
    <property type="entry name" value="Ycf3/AcsC/BcsC/TPR_MFPF"/>
</dbReference>
<feature type="signal peptide" evidence="4">
    <location>
        <begin position="1"/>
        <end position="17"/>
    </location>
</feature>
<dbReference type="Gene3D" id="1.25.40.10">
    <property type="entry name" value="Tetratricopeptide repeat domain"/>
    <property type="match status" value="2"/>
</dbReference>
<evidence type="ECO:0000256" key="4">
    <source>
        <dbReference type="SAM" id="SignalP"/>
    </source>
</evidence>
<dbReference type="RefSeq" id="WP_111444727.1">
    <property type="nucleotide sequence ID" value="NZ_QKZK01000006.1"/>
</dbReference>
<accession>A0A2W7NDX0</accession>
<dbReference type="EMBL" id="QKZK01000006">
    <property type="protein sequence ID" value="PZX18621.1"/>
    <property type="molecule type" value="Genomic_DNA"/>
</dbReference>
<sequence>MKRFISFGLLACFVVLAHGQNADVQKSEAIMLETSRDYAGAAALYEAAAMGYEAQSVHDTLCLLRAGICYMRVKNYQKASDFFSKMETLNMASSELYLSMGENYAGLKKCDLSKDYFLKAIDLDASSKAAIAKKMATSMFNCGKYEDALLAADQVLADNPQDEHVMFIKVMAYEQLARYDDALAAGEALLAINPGHDRCIEKMGVLHCKKTDVAYDKEKKRYESMKNPTRVDFAVANRNLAAISQGYKNGIPYLEKVLMKNPNNAAVKAVLDNAKKRLE</sequence>
<evidence type="ECO:0000313" key="6">
    <source>
        <dbReference type="Proteomes" id="UP000249239"/>
    </source>
</evidence>
<organism evidence="5 6">
    <name type="scientific">Breznakibacter xylanolyticus</name>
    <dbReference type="NCBI Taxonomy" id="990"/>
    <lineage>
        <taxon>Bacteria</taxon>
        <taxon>Pseudomonadati</taxon>
        <taxon>Bacteroidota</taxon>
        <taxon>Bacteroidia</taxon>
        <taxon>Marinilabiliales</taxon>
        <taxon>Marinilabiliaceae</taxon>
        <taxon>Breznakibacter</taxon>
    </lineage>
</organism>
<reference evidence="5 6" key="1">
    <citation type="submission" date="2018-06" db="EMBL/GenBank/DDBJ databases">
        <title>Genomic Encyclopedia of Archaeal and Bacterial Type Strains, Phase II (KMG-II): from individual species to whole genera.</title>
        <authorList>
            <person name="Goeker M."/>
        </authorList>
    </citation>
    <scope>NUCLEOTIDE SEQUENCE [LARGE SCALE GENOMIC DNA]</scope>
    <source>
        <strain evidence="5 6">DSM 6779</strain>
    </source>
</reference>
<evidence type="ECO:0000256" key="1">
    <source>
        <dbReference type="ARBA" id="ARBA00022737"/>
    </source>
</evidence>
<dbReference type="PROSITE" id="PS50005">
    <property type="entry name" value="TPR"/>
    <property type="match status" value="1"/>
</dbReference>
<dbReference type="PANTHER" id="PTHR44943:SF8">
    <property type="entry name" value="TPR REPEAT-CONTAINING PROTEIN MJ0263"/>
    <property type="match status" value="1"/>
</dbReference>
<evidence type="ECO:0000256" key="2">
    <source>
        <dbReference type="ARBA" id="ARBA00022803"/>
    </source>
</evidence>
<feature type="chain" id="PRO_5015873034" evidence="4">
    <location>
        <begin position="18"/>
        <end position="279"/>
    </location>
</feature>
<feature type="repeat" description="TPR" evidence="3">
    <location>
        <begin position="94"/>
        <end position="127"/>
    </location>
</feature>
<evidence type="ECO:0000256" key="3">
    <source>
        <dbReference type="PROSITE-ProRule" id="PRU00339"/>
    </source>
</evidence>
<dbReference type="Proteomes" id="UP000249239">
    <property type="component" value="Unassembled WGS sequence"/>
</dbReference>
<dbReference type="SUPFAM" id="SSF48452">
    <property type="entry name" value="TPR-like"/>
    <property type="match status" value="1"/>
</dbReference>
<proteinExistence type="predicted"/>
<dbReference type="AlphaFoldDB" id="A0A2W7NDX0"/>
<dbReference type="OrthoDB" id="1116869at2"/>
<dbReference type="InterPro" id="IPR019734">
    <property type="entry name" value="TPR_rpt"/>
</dbReference>
<dbReference type="SMART" id="SM00028">
    <property type="entry name" value="TPR"/>
    <property type="match status" value="4"/>
</dbReference>
<keyword evidence="4" id="KW-0732">Signal</keyword>